<keyword evidence="1 4" id="KW-0808">Transferase</keyword>
<dbReference type="PANTHER" id="PTHR43877:SF2">
    <property type="entry name" value="AMINOALKYLPHOSPHONATE N-ACETYLTRANSFERASE-RELATED"/>
    <property type="match status" value="1"/>
</dbReference>
<dbReference type="Pfam" id="PF00583">
    <property type="entry name" value="Acetyltransf_1"/>
    <property type="match status" value="1"/>
</dbReference>
<feature type="domain" description="N-acetyltransferase" evidence="3">
    <location>
        <begin position="1"/>
        <end position="153"/>
    </location>
</feature>
<dbReference type="CDD" id="cd04301">
    <property type="entry name" value="NAT_SF"/>
    <property type="match status" value="1"/>
</dbReference>
<keyword evidence="2" id="KW-0012">Acyltransferase</keyword>
<dbReference type="PANTHER" id="PTHR43877">
    <property type="entry name" value="AMINOALKYLPHOSPHONATE N-ACETYLTRANSFERASE-RELATED-RELATED"/>
    <property type="match status" value="1"/>
</dbReference>
<dbReference type="AlphaFoldDB" id="A0A1L8MNQ0"/>
<dbReference type="Gene3D" id="3.40.630.30">
    <property type="match status" value="1"/>
</dbReference>
<dbReference type="InterPro" id="IPR016181">
    <property type="entry name" value="Acyl_CoA_acyltransferase"/>
</dbReference>
<dbReference type="GO" id="GO:0016747">
    <property type="term" value="F:acyltransferase activity, transferring groups other than amino-acyl groups"/>
    <property type="evidence" value="ECO:0007669"/>
    <property type="project" value="InterPro"/>
</dbReference>
<evidence type="ECO:0000313" key="4">
    <source>
        <dbReference type="EMBL" id="OJF72295.1"/>
    </source>
</evidence>
<dbReference type="OrthoDB" id="9805924at2"/>
<dbReference type="RefSeq" id="WP_071792950.1">
    <property type="nucleotide sequence ID" value="NZ_LZDD01000001.1"/>
</dbReference>
<dbReference type="SUPFAM" id="SSF55729">
    <property type="entry name" value="Acyl-CoA N-acyltransferases (Nat)"/>
    <property type="match status" value="1"/>
</dbReference>
<dbReference type="InterPro" id="IPR000182">
    <property type="entry name" value="GNAT_dom"/>
</dbReference>
<keyword evidence="5" id="KW-1185">Reference proteome</keyword>
<reference evidence="5" key="1">
    <citation type="submission" date="2016-06" db="EMBL/GenBank/DDBJ databases">
        <authorList>
            <person name="de Vries S.P.W."/>
            <person name="Hadjirin N.F."/>
            <person name="Lay E.M."/>
            <person name="Zadoks R.N."/>
            <person name="Peacock S.J."/>
            <person name="Parkhill J."/>
            <person name="Grant A.J."/>
            <person name="Mcdougall S."/>
            <person name="Holmes M.A."/>
        </authorList>
    </citation>
    <scope>NUCLEOTIDE SEQUENCE [LARGE SCALE GENOMIC DNA]</scope>
    <source>
        <strain evidence="5">NZ1587</strain>
    </source>
</reference>
<protein>
    <submittedName>
        <fullName evidence="4">GNAT family acetyltransferase</fullName>
    </submittedName>
</protein>
<dbReference type="PROSITE" id="PS51186">
    <property type="entry name" value="GNAT"/>
    <property type="match status" value="1"/>
</dbReference>
<evidence type="ECO:0000256" key="1">
    <source>
        <dbReference type="ARBA" id="ARBA00022679"/>
    </source>
</evidence>
<sequence length="153" mass="17453">MIRLAERKDLQALQGLLLEIADLHHDLRPDLFMPASSKFGQEDLEAMLGNPQKPIYVYEDTGQVLGHLFIEWKQPNNGVRYPHKSLYIEDLCVAQAARHQGVGQALMAFAEDLARQQGAFNLTLNVWEANQSARAFYEKADFKPQQTQMEKIL</sequence>
<evidence type="ECO:0000256" key="2">
    <source>
        <dbReference type="ARBA" id="ARBA00023315"/>
    </source>
</evidence>
<comment type="caution">
    <text evidence="4">The sequence shown here is derived from an EMBL/GenBank/DDBJ whole genome shotgun (WGS) entry which is preliminary data.</text>
</comment>
<gene>
    <name evidence="4" type="ORF">A9Q68_01755</name>
</gene>
<evidence type="ECO:0000259" key="3">
    <source>
        <dbReference type="PROSITE" id="PS51186"/>
    </source>
</evidence>
<dbReference type="Proteomes" id="UP000182015">
    <property type="component" value="Unassembled WGS sequence"/>
</dbReference>
<evidence type="ECO:0000313" key="5">
    <source>
        <dbReference type="Proteomes" id="UP000182015"/>
    </source>
</evidence>
<accession>A0A1L8MNQ0</accession>
<dbReference type="STRING" id="1856638.A9Q68_01755"/>
<proteinExistence type="predicted"/>
<name>A0A1L8MNQ0_9STRE</name>
<dbReference type="EMBL" id="LZDD01000001">
    <property type="protein sequence ID" value="OJF72295.1"/>
    <property type="molecule type" value="Genomic_DNA"/>
</dbReference>
<organism evidence="4 5">
    <name type="scientific">Streptococcus bovimastitidis</name>
    <dbReference type="NCBI Taxonomy" id="1856638"/>
    <lineage>
        <taxon>Bacteria</taxon>
        <taxon>Bacillati</taxon>
        <taxon>Bacillota</taxon>
        <taxon>Bacilli</taxon>
        <taxon>Lactobacillales</taxon>
        <taxon>Streptococcaceae</taxon>
        <taxon>Streptococcus</taxon>
    </lineage>
</organism>
<dbReference type="InterPro" id="IPR050832">
    <property type="entry name" value="Bact_Acetyltransf"/>
</dbReference>